<accession>A0A369T8I2</accession>
<dbReference type="EMBL" id="QPMH01000026">
    <property type="protein sequence ID" value="RDD60487.1"/>
    <property type="molecule type" value="Genomic_DNA"/>
</dbReference>
<evidence type="ECO:0000256" key="1">
    <source>
        <dbReference type="SAM" id="MobiDB-lite"/>
    </source>
</evidence>
<comment type="caution">
    <text evidence="2">The sequence shown here is derived from an EMBL/GenBank/DDBJ whole genome shotgun (WGS) entry which is preliminary data.</text>
</comment>
<reference evidence="2 3" key="1">
    <citation type="submission" date="2018-07" db="EMBL/GenBank/DDBJ databases">
        <title>Venubactetium sediminum gen. nov., sp. nov., isolated from a marine solar saltern.</title>
        <authorList>
            <person name="Wang S."/>
        </authorList>
    </citation>
    <scope>NUCLEOTIDE SEQUENCE [LARGE SCALE GENOMIC DNA]</scope>
    <source>
        <strain evidence="2 3">WD2A32</strain>
    </source>
</reference>
<proteinExistence type="predicted"/>
<dbReference type="AlphaFoldDB" id="A0A369T8I2"/>
<organism evidence="2 3">
    <name type="scientific">Ferruginivarius sediminum</name>
    <dbReference type="NCBI Taxonomy" id="2661937"/>
    <lineage>
        <taxon>Bacteria</taxon>
        <taxon>Pseudomonadati</taxon>
        <taxon>Pseudomonadota</taxon>
        <taxon>Alphaproteobacteria</taxon>
        <taxon>Rhodospirillales</taxon>
        <taxon>Rhodospirillaceae</taxon>
        <taxon>Ferruginivarius</taxon>
    </lineage>
</organism>
<sequence>MSDFRTRNRSVAVKLEAKPGEDAAPTLGANAVRFENPRMEYALDTERSEEVTGSLDRFPSQATGGGARFTGRTIAKGPGTPGQAPESGVLFRASAMSETLLASDLSGMAQAGAQGEITLAAGDGANAAIGQVVTLTGGTGGGQTRVIRSVDSGTDIAGVYPNWDTPPDATSQYTVHASALYVPASSALENQTIYQWRHNTRGGAMHRLDKLLGGAGTWQLEVQTRRIARFSWTFNGKLGAPQDVADPGTPSYDDVQGVPFMDADVFLGGSRIRFNQLRLDYGGEVQQADDPGDIYGVDVGAVTERLIQGSLNPPLSQLSVRDVLSDFLAATESPLWVRWGNTPGRRLSIFLPAIRPMVPEDEDVNGFGHETVPFEANGIDTGVYILAY</sequence>
<gene>
    <name evidence="2" type="ORF">DRB17_17975</name>
</gene>
<dbReference type="Proteomes" id="UP000253941">
    <property type="component" value="Unassembled WGS sequence"/>
</dbReference>
<evidence type="ECO:0000313" key="2">
    <source>
        <dbReference type="EMBL" id="RDD60487.1"/>
    </source>
</evidence>
<protein>
    <submittedName>
        <fullName evidence="2">Uncharacterized protein</fullName>
    </submittedName>
</protein>
<name>A0A369T8I2_9PROT</name>
<dbReference type="RefSeq" id="WP_114583612.1">
    <property type="nucleotide sequence ID" value="NZ_QPMH01000026.1"/>
</dbReference>
<evidence type="ECO:0000313" key="3">
    <source>
        <dbReference type="Proteomes" id="UP000253941"/>
    </source>
</evidence>
<feature type="region of interest" description="Disordered" evidence="1">
    <location>
        <begin position="47"/>
        <end position="85"/>
    </location>
</feature>
<keyword evidence="3" id="KW-1185">Reference proteome</keyword>